<accession>A0A7X1U4J7</accession>
<dbReference type="RefSeq" id="WP_152897789.1">
    <property type="nucleotide sequence ID" value="NZ_WHUV01000002.1"/>
</dbReference>
<feature type="region of interest" description="Disordered" evidence="1">
    <location>
        <begin position="84"/>
        <end position="109"/>
    </location>
</feature>
<dbReference type="InterPro" id="IPR046918">
    <property type="entry name" value="ABC-3C_CTD2"/>
</dbReference>
<evidence type="ECO:0000259" key="2">
    <source>
        <dbReference type="Pfam" id="PF20278"/>
    </source>
</evidence>
<dbReference type="Pfam" id="PF20278">
    <property type="entry name" value="CTD2"/>
    <property type="match status" value="1"/>
</dbReference>
<feature type="compositionally biased region" description="Basic and acidic residues" evidence="1">
    <location>
        <begin position="84"/>
        <end position="98"/>
    </location>
</feature>
<name>A0A7X1U4J7_9PSED</name>
<organism evidence="3 4">
    <name type="scientific">Pseudomonas piscis</name>
    <dbReference type="NCBI Taxonomy" id="2614538"/>
    <lineage>
        <taxon>Bacteria</taxon>
        <taxon>Pseudomonadati</taxon>
        <taxon>Pseudomonadota</taxon>
        <taxon>Gammaproteobacteria</taxon>
        <taxon>Pseudomonadales</taxon>
        <taxon>Pseudomonadaceae</taxon>
        <taxon>Pseudomonas</taxon>
    </lineage>
</organism>
<proteinExistence type="predicted"/>
<dbReference type="Proteomes" id="UP000486534">
    <property type="component" value="Unassembled WGS sequence"/>
</dbReference>
<evidence type="ECO:0000256" key="1">
    <source>
        <dbReference type="SAM" id="MobiDB-lite"/>
    </source>
</evidence>
<gene>
    <name evidence="3" type="ORF">GDH07_13055</name>
</gene>
<reference evidence="3 4" key="1">
    <citation type="submission" date="2019-10" db="EMBL/GenBank/DDBJ databases">
        <title>Pseudomonas dajingensis sp. nov., isolated from the profound head ulcers of farmed Murray cod (Maccullochella peelii peelii).</title>
        <authorList>
            <person name="Liu Y."/>
        </authorList>
    </citation>
    <scope>NUCLEOTIDE SEQUENCE [LARGE SCALE GENOMIC DNA]</scope>
    <source>
        <strain evidence="3 4">MC042</strain>
    </source>
</reference>
<evidence type="ECO:0000313" key="3">
    <source>
        <dbReference type="EMBL" id="MQA54239.1"/>
    </source>
</evidence>
<dbReference type="EMBL" id="WHUV01000002">
    <property type="protein sequence ID" value="MQA54239.1"/>
    <property type="molecule type" value="Genomic_DNA"/>
</dbReference>
<sequence>MIKRFRLEQKGRYEKLVIARRLSDMLDKYLDGRPAPMFIGAEQGGIPQWDDVVVQHTEEHWEHLQIKRQTTCFSDKHVDKEAFLQSREKKAKGDKAGEGSKPSDPVDDADVAVDTDAAKDPADDQFDSELEKVMKSLASWQAPASGAKPSKRTFTLHLPGLDVAIKGHSKAHITTINHLREFWDSCNKDGLSVGDLSQRDDNPTQRVYTWLTTWCGFRDWSHVVEKMQMLSIESLGDETELETAALASLDRHFLNSRTTLSLLIDYISDNTTDTNVISCYSAAKQLQNMLRPSFQTWTQYLLNPLGQDWTVTGTHDLDGPDTGGSVNPASQVVSHHWKEGAFNRQLRLHAGYRSPSPGVTALPSAILRLALHLKAGSHGLLLGEPVWRQGVDQELGSTLGIGEADLDDLPWIQNTESLSCGLGRPITSQLDNRRESAALHDAMNEVVWQQLQNRVEQKMAKITDLDLLTAMEAMWREWKPELSADQTARQSLFEQLMYPQTEGLDAKHALRIGPRTLELLEVAILMLMLTCVGLGGADAHWRAIPPIGDILSIALRHWSGGATDRGGPRLISEDSLRVVLGQSPAPVVVLSGVEASATCLRDSGMADDRAAEHSMAAERQPRLLITRFQVYSQLQRGTLTSLQEYFKKQWNEWLIERDAAINACGKGQ</sequence>
<feature type="domain" description="ABC-three component systems C-terminal" evidence="2">
    <location>
        <begin position="324"/>
        <end position="647"/>
    </location>
</feature>
<protein>
    <recommendedName>
        <fullName evidence="2">ABC-three component systems C-terminal domain-containing protein</fullName>
    </recommendedName>
</protein>
<comment type="caution">
    <text evidence="3">The sequence shown here is derived from an EMBL/GenBank/DDBJ whole genome shotgun (WGS) entry which is preliminary data.</text>
</comment>
<evidence type="ECO:0000313" key="4">
    <source>
        <dbReference type="Proteomes" id="UP000486534"/>
    </source>
</evidence>
<dbReference type="AlphaFoldDB" id="A0A7X1U4J7"/>